<organism evidence="2 3">
    <name type="scientific">Haloplanus rallus</name>
    <dbReference type="NCBI Taxonomy" id="1816183"/>
    <lineage>
        <taxon>Archaea</taxon>
        <taxon>Methanobacteriati</taxon>
        <taxon>Methanobacteriota</taxon>
        <taxon>Stenosarchaea group</taxon>
        <taxon>Halobacteria</taxon>
        <taxon>Halobacteriales</taxon>
        <taxon>Haloferacaceae</taxon>
        <taxon>Haloplanus</taxon>
    </lineage>
</organism>
<feature type="region of interest" description="Disordered" evidence="1">
    <location>
        <begin position="369"/>
        <end position="391"/>
    </location>
</feature>
<dbReference type="EMBL" id="CP034345">
    <property type="protein sequence ID" value="QGX95157.1"/>
    <property type="molecule type" value="Genomic_DNA"/>
</dbReference>
<evidence type="ECO:0000313" key="2">
    <source>
        <dbReference type="EMBL" id="QGX95157.1"/>
    </source>
</evidence>
<dbReference type="RefSeq" id="WP_157689617.1">
    <property type="nucleotide sequence ID" value="NZ_CP034345.1"/>
</dbReference>
<dbReference type="Proteomes" id="UP000428325">
    <property type="component" value="Chromosome"/>
</dbReference>
<protein>
    <submittedName>
        <fullName evidence="2">Uncharacterized protein</fullName>
    </submittedName>
</protein>
<proteinExistence type="predicted"/>
<evidence type="ECO:0000256" key="1">
    <source>
        <dbReference type="SAM" id="MobiDB-lite"/>
    </source>
</evidence>
<keyword evidence="3" id="KW-1185">Reference proteome</keyword>
<dbReference type="OrthoDB" id="340755at2157"/>
<dbReference type="AlphaFoldDB" id="A0A6B9F9E0"/>
<sequence length="391" mass="42741">MNVEIETRWHPSTKLNAIGAALDFTSVDPLPENVTRDQVEEYCYTLEQLYGSYVDELVAETTLSRREAQTWVLRNLVYEGADRLSFEAIGLYVWAIGRSAEGDPLSRTIVDGYHERAVEKVEAAEATIKRAEPPPYPDDLYAEPTMLWVEGEVAERLARRLGPAEGYSDALERLLDETVDAVPLESLLERLRAAGATHVGVRTVNPGWDRELPISVHGPESMDLDVEATAVRVDDTPYPFGIERRPADAGTDSLLTLFAADDGSVTPATGVDRLRRALERVEATLPDLVERARTAGVTALAVADEPVGAGAGLLAVGTAEDPFPDLDRLVLDDRTLAVGAVTTLTAAEYADREGTTLLWTAPDAALDERRELPDDPAARRERFPTAVLHTD</sequence>
<reference evidence="2 3" key="1">
    <citation type="submission" date="2018-12" db="EMBL/GenBank/DDBJ databases">
        <title>Complete genome sequence of Haloplanus rallus MBLA0036.</title>
        <authorList>
            <person name="Nam Y.-d."/>
            <person name="Kang J."/>
            <person name="Chung W.-H."/>
            <person name="Park Y.S."/>
        </authorList>
    </citation>
    <scope>NUCLEOTIDE SEQUENCE [LARGE SCALE GENOMIC DNA]</scope>
    <source>
        <strain evidence="2 3">MBLA0036</strain>
    </source>
</reference>
<dbReference type="KEGG" id="hra:EI982_10305"/>
<name>A0A6B9F9E0_9EURY</name>
<feature type="compositionally biased region" description="Basic and acidic residues" evidence="1">
    <location>
        <begin position="369"/>
        <end position="383"/>
    </location>
</feature>
<accession>A0A6B9F9E0</accession>
<dbReference type="GeneID" id="43369936"/>
<gene>
    <name evidence="2" type="ORF">EI982_10305</name>
</gene>
<evidence type="ECO:0000313" key="3">
    <source>
        <dbReference type="Proteomes" id="UP000428325"/>
    </source>
</evidence>